<feature type="binding site" evidence="6">
    <location>
        <position position="84"/>
    </location>
    <ligand>
        <name>S-adenosyl-L-methionine</name>
        <dbReference type="ChEBI" id="CHEBI:59789"/>
    </ligand>
</feature>
<sequence length="243" mass="27369">MDYREWLKEAAQERLQMQLSTEQLDLFHRYYHLLVEGNKKMNLTAITDEKEVFVKHFFDSLTLASHLSFAEVNSLIDVGTGAGFPGIPLKIAYPHLRLVLLDSLNKRVTFMKETVAELGLSGVECVHGRAEEAARKPMFRESFDVASARAVARLNVLAEYCLPFVRVGGRFVAWKGADVEEEMREARPGVRTLGGKAPDSIYLSLPEEMGERHLIVVAKERPTPKSYPRSAGTPARKPLHHHS</sequence>
<dbReference type="PANTHER" id="PTHR31760">
    <property type="entry name" value="S-ADENOSYL-L-METHIONINE-DEPENDENT METHYLTRANSFERASES SUPERFAMILY PROTEIN"/>
    <property type="match status" value="1"/>
</dbReference>
<evidence type="ECO:0000313" key="9">
    <source>
        <dbReference type="Proteomes" id="UP001597282"/>
    </source>
</evidence>
<organism evidence="8 9">
    <name type="scientific">Kroppenstedtia sanguinis</name>
    <dbReference type="NCBI Taxonomy" id="1380684"/>
    <lineage>
        <taxon>Bacteria</taxon>
        <taxon>Bacillati</taxon>
        <taxon>Bacillota</taxon>
        <taxon>Bacilli</taxon>
        <taxon>Bacillales</taxon>
        <taxon>Thermoactinomycetaceae</taxon>
        <taxon>Kroppenstedtia</taxon>
    </lineage>
</organism>
<evidence type="ECO:0000313" key="8">
    <source>
        <dbReference type="EMBL" id="MFD1427155.1"/>
    </source>
</evidence>
<reference evidence="9" key="1">
    <citation type="journal article" date="2019" name="Int. J. Syst. Evol. Microbiol.">
        <title>The Global Catalogue of Microorganisms (GCM) 10K type strain sequencing project: providing services to taxonomists for standard genome sequencing and annotation.</title>
        <authorList>
            <consortium name="The Broad Institute Genomics Platform"/>
            <consortium name="The Broad Institute Genome Sequencing Center for Infectious Disease"/>
            <person name="Wu L."/>
            <person name="Ma J."/>
        </authorList>
    </citation>
    <scope>NUCLEOTIDE SEQUENCE [LARGE SCALE GENOMIC DNA]</scope>
    <source>
        <strain evidence="9">S1</strain>
    </source>
</reference>
<dbReference type="Gene3D" id="3.40.50.150">
    <property type="entry name" value="Vaccinia Virus protein VP39"/>
    <property type="match status" value="1"/>
</dbReference>
<dbReference type="RefSeq" id="WP_380164909.1">
    <property type="nucleotide sequence ID" value="NZ_JBHTNU010000007.1"/>
</dbReference>
<evidence type="ECO:0000256" key="6">
    <source>
        <dbReference type="HAMAP-Rule" id="MF_00074"/>
    </source>
</evidence>
<keyword evidence="1 6" id="KW-0963">Cytoplasm</keyword>
<dbReference type="GO" id="GO:0032259">
    <property type="term" value="P:methylation"/>
    <property type="evidence" value="ECO:0007669"/>
    <property type="project" value="UniProtKB-KW"/>
</dbReference>
<feature type="binding site" evidence="6">
    <location>
        <position position="79"/>
    </location>
    <ligand>
        <name>S-adenosyl-L-methionine</name>
        <dbReference type="ChEBI" id="CHEBI:59789"/>
    </ligand>
</feature>
<dbReference type="CDD" id="cd02440">
    <property type="entry name" value="AdoMet_MTases"/>
    <property type="match status" value="1"/>
</dbReference>
<comment type="subcellular location">
    <subcellularLocation>
        <location evidence="6">Cytoplasm</location>
    </subcellularLocation>
</comment>
<dbReference type="Pfam" id="PF02527">
    <property type="entry name" value="GidB"/>
    <property type="match status" value="1"/>
</dbReference>
<keyword evidence="5 6" id="KW-0949">S-adenosyl-L-methionine</keyword>
<dbReference type="EMBL" id="JBHTNU010000007">
    <property type="protein sequence ID" value="MFD1427155.1"/>
    <property type="molecule type" value="Genomic_DNA"/>
</dbReference>
<gene>
    <name evidence="6 8" type="primary">rsmG</name>
    <name evidence="8" type="ORF">ACFQ4Y_09480</name>
</gene>
<dbReference type="GO" id="GO:0008168">
    <property type="term" value="F:methyltransferase activity"/>
    <property type="evidence" value="ECO:0007669"/>
    <property type="project" value="UniProtKB-KW"/>
</dbReference>
<proteinExistence type="inferred from homology"/>
<dbReference type="EC" id="2.1.1.-" evidence="6"/>
<comment type="similarity">
    <text evidence="6">Belongs to the methyltransferase superfamily. RNA methyltransferase RsmG family.</text>
</comment>
<keyword evidence="2 6" id="KW-0698">rRNA processing</keyword>
<dbReference type="NCBIfam" id="TIGR00138">
    <property type="entry name" value="rsmG_gidB"/>
    <property type="match status" value="1"/>
</dbReference>
<evidence type="ECO:0000256" key="1">
    <source>
        <dbReference type="ARBA" id="ARBA00022490"/>
    </source>
</evidence>
<dbReference type="InterPro" id="IPR029063">
    <property type="entry name" value="SAM-dependent_MTases_sf"/>
</dbReference>
<feature type="region of interest" description="Disordered" evidence="7">
    <location>
        <begin position="218"/>
        <end position="243"/>
    </location>
</feature>
<evidence type="ECO:0000256" key="4">
    <source>
        <dbReference type="ARBA" id="ARBA00022679"/>
    </source>
</evidence>
<dbReference type="PANTHER" id="PTHR31760:SF0">
    <property type="entry name" value="S-ADENOSYL-L-METHIONINE-DEPENDENT METHYLTRANSFERASES SUPERFAMILY PROTEIN"/>
    <property type="match status" value="1"/>
</dbReference>
<dbReference type="HAMAP" id="MF_00074">
    <property type="entry name" value="16SrRNA_methyltr_G"/>
    <property type="match status" value="1"/>
</dbReference>
<feature type="binding site" evidence="6">
    <location>
        <begin position="130"/>
        <end position="131"/>
    </location>
    <ligand>
        <name>S-adenosyl-L-methionine</name>
        <dbReference type="ChEBI" id="CHEBI:59789"/>
    </ligand>
</feature>
<evidence type="ECO:0000256" key="7">
    <source>
        <dbReference type="SAM" id="MobiDB-lite"/>
    </source>
</evidence>
<comment type="caution">
    <text evidence="6">Lacks conserved residue(s) required for the propagation of feature annotation.</text>
</comment>
<comment type="caution">
    <text evidence="8">The sequence shown here is derived from an EMBL/GenBank/DDBJ whole genome shotgun (WGS) entry which is preliminary data.</text>
</comment>
<accession>A0ABW4CBM7</accession>
<protein>
    <recommendedName>
        <fullName evidence="6">Ribosomal RNA small subunit methyltransferase G</fullName>
        <ecNumber evidence="6">2.1.1.-</ecNumber>
    </recommendedName>
    <alternativeName>
        <fullName evidence="6">16S rRNA 7-methylguanosine methyltransferase</fullName>
        <shortName evidence="6">16S rRNA m7G methyltransferase</shortName>
    </alternativeName>
</protein>
<keyword evidence="9" id="KW-1185">Reference proteome</keyword>
<dbReference type="Proteomes" id="UP001597282">
    <property type="component" value="Unassembled WGS sequence"/>
</dbReference>
<keyword evidence="4 6" id="KW-0808">Transferase</keyword>
<name>A0ABW4CBM7_9BACL</name>
<evidence type="ECO:0000256" key="5">
    <source>
        <dbReference type="ARBA" id="ARBA00022691"/>
    </source>
</evidence>
<comment type="function">
    <text evidence="6">Specifically methylates the N7 position of guanine in position 535 of 16S rRNA.</text>
</comment>
<dbReference type="PIRSF" id="PIRSF003078">
    <property type="entry name" value="GidB"/>
    <property type="match status" value="1"/>
</dbReference>
<keyword evidence="3 6" id="KW-0489">Methyltransferase</keyword>
<dbReference type="InterPro" id="IPR003682">
    <property type="entry name" value="rRNA_ssu_MeTfrase_G"/>
</dbReference>
<evidence type="ECO:0000256" key="3">
    <source>
        <dbReference type="ARBA" id="ARBA00022603"/>
    </source>
</evidence>
<feature type="binding site" evidence="6">
    <location>
        <position position="149"/>
    </location>
    <ligand>
        <name>S-adenosyl-L-methionine</name>
        <dbReference type="ChEBI" id="CHEBI:59789"/>
    </ligand>
</feature>
<evidence type="ECO:0000256" key="2">
    <source>
        <dbReference type="ARBA" id="ARBA00022552"/>
    </source>
</evidence>
<dbReference type="SUPFAM" id="SSF53335">
    <property type="entry name" value="S-adenosyl-L-methionine-dependent methyltransferases"/>
    <property type="match status" value="1"/>
</dbReference>